<keyword evidence="3" id="KW-1185">Reference proteome</keyword>
<feature type="region of interest" description="Disordered" evidence="1">
    <location>
        <begin position="43"/>
        <end position="105"/>
    </location>
</feature>
<sequence>MKVDAEQGTFKMRRYHFGDESFALPLHSVRFDPDCPYEISIETLMADQPLSPSKDDKSSTRRSRSSRRPTPHYSPKGIPSTQRVRPSSSMDGTSSSCRRVASKSLRMPRSWELILPSECGMCEGDDEKEIGGMI</sequence>
<organism evidence="2 3">
    <name type="scientific">Stylosanthes scabra</name>
    <dbReference type="NCBI Taxonomy" id="79078"/>
    <lineage>
        <taxon>Eukaryota</taxon>
        <taxon>Viridiplantae</taxon>
        <taxon>Streptophyta</taxon>
        <taxon>Embryophyta</taxon>
        <taxon>Tracheophyta</taxon>
        <taxon>Spermatophyta</taxon>
        <taxon>Magnoliopsida</taxon>
        <taxon>eudicotyledons</taxon>
        <taxon>Gunneridae</taxon>
        <taxon>Pentapetalae</taxon>
        <taxon>rosids</taxon>
        <taxon>fabids</taxon>
        <taxon>Fabales</taxon>
        <taxon>Fabaceae</taxon>
        <taxon>Papilionoideae</taxon>
        <taxon>50 kb inversion clade</taxon>
        <taxon>dalbergioids sensu lato</taxon>
        <taxon>Dalbergieae</taxon>
        <taxon>Pterocarpus clade</taxon>
        <taxon>Stylosanthes</taxon>
    </lineage>
</organism>
<comment type="caution">
    <text evidence="2">The sequence shown here is derived from an EMBL/GenBank/DDBJ whole genome shotgun (WGS) entry which is preliminary data.</text>
</comment>
<feature type="non-terminal residue" evidence="2">
    <location>
        <position position="134"/>
    </location>
</feature>
<dbReference type="Proteomes" id="UP001341840">
    <property type="component" value="Unassembled WGS sequence"/>
</dbReference>
<feature type="compositionally biased region" description="Basic residues" evidence="1">
    <location>
        <begin position="60"/>
        <end position="70"/>
    </location>
</feature>
<reference evidence="2 3" key="1">
    <citation type="journal article" date="2023" name="Plants (Basel)">
        <title>Bridging the Gap: Combining Genomics and Transcriptomics Approaches to Understand Stylosanthes scabra, an Orphan Legume from the Brazilian Caatinga.</title>
        <authorList>
            <person name="Ferreira-Neto J.R.C."/>
            <person name="da Silva M.D."/>
            <person name="Binneck E."/>
            <person name="de Melo N.F."/>
            <person name="da Silva R.H."/>
            <person name="de Melo A.L.T.M."/>
            <person name="Pandolfi V."/>
            <person name="Bustamante F.O."/>
            <person name="Brasileiro-Vidal A.C."/>
            <person name="Benko-Iseppon A.M."/>
        </authorList>
    </citation>
    <scope>NUCLEOTIDE SEQUENCE [LARGE SCALE GENOMIC DNA]</scope>
    <source>
        <tissue evidence="2">Leaves</tissue>
    </source>
</reference>
<evidence type="ECO:0000313" key="3">
    <source>
        <dbReference type="Proteomes" id="UP001341840"/>
    </source>
</evidence>
<name>A0ABU6TAA1_9FABA</name>
<gene>
    <name evidence="2" type="ORF">PIB30_023678</name>
</gene>
<dbReference type="EMBL" id="JASCZI010090704">
    <property type="protein sequence ID" value="MED6145280.1"/>
    <property type="molecule type" value="Genomic_DNA"/>
</dbReference>
<evidence type="ECO:0000313" key="2">
    <source>
        <dbReference type="EMBL" id="MED6145280.1"/>
    </source>
</evidence>
<accession>A0ABU6TAA1</accession>
<evidence type="ECO:0000256" key="1">
    <source>
        <dbReference type="SAM" id="MobiDB-lite"/>
    </source>
</evidence>
<proteinExistence type="predicted"/>
<protein>
    <submittedName>
        <fullName evidence="2">Uncharacterized protein</fullName>
    </submittedName>
</protein>
<feature type="compositionally biased region" description="Polar residues" evidence="1">
    <location>
        <begin position="79"/>
        <end position="97"/>
    </location>
</feature>